<dbReference type="InterPro" id="IPR050940">
    <property type="entry name" value="Actin_reg-Ser/Thr_kinase"/>
</dbReference>
<keyword evidence="3" id="KW-0808">Transferase</keyword>
<dbReference type="KEGG" id="lak:106150376"/>
<dbReference type="Gene3D" id="1.10.510.10">
    <property type="entry name" value="Transferase(Phosphotransferase) domain 1"/>
    <property type="match status" value="1"/>
</dbReference>
<dbReference type="OrthoDB" id="20134at2759"/>
<dbReference type="InterPro" id="IPR001245">
    <property type="entry name" value="Ser-Thr/Tyr_kinase_cat_dom"/>
</dbReference>
<dbReference type="GO" id="GO:0004674">
    <property type="term" value="F:protein serine/threonine kinase activity"/>
    <property type="evidence" value="ECO:0007669"/>
    <property type="project" value="UniProtKB-KW"/>
</dbReference>
<dbReference type="STRING" id="7574.A0A1S3H092"/>
<dbReference type="PANTHER" id="PTHR46485">
    <property type="entry name" value="LIM DOMAIN KINASE 1"/>
    <property type="match status" value="1"/>
</dbReference>
<keyword evidence="5" id="KW-0418">Kinase</keyword>
<dbReference type="PROSITE" id="PS50011">
    <property type="entry name" value="PROTEIN_KINASE_DOM"/>
    <property type="match status" value="1"/>
</dbReference>
<dbReference type="Proteomes" id="UP000085678">
    <property type="component" value="Unplaced"/>
</dbReference>
<accession>A0A1S3H092</accession>
<dbReference type="GO" id="GO:0005524">
    <property type="term" value="F:ATP binding"/>
    <property type="evidence" value="ECO:0007669"/>
    <property type="project" value="UniProtKB-KW"/>
</dbReference>
<dbReference type="RefSeq" id="XP_013378584.1">
    <property type="nucleotide sequence ID" value="XM_013523130.1"/>
</dbReference>
<evidence type="ECO:0000256" key="5">
    <source>
        <dbReference type="ARBA" id="ARBA00022777"/>
    </source>
</evidence>
<dbReference type="InterPro" id="IPR011009">
    <property type="entry name" value="Kinase-like_dom_sf"/>
</dbReference>
<evidence type="ECO:0000313" key="8">
    <source>
        <dbReference type="Proteomes" id="UP000085678"/>
    </source>
</evidence>
<protein>
    <submittedName>
        <fullName evidence="9">Dual specificity testis-specific protein kinase 2-like</fullName>
    </submittedName>
</protein>
<dbReference type="FunFam" id="1.10.510.10:FF:000202">
    <property type="entry name" value="Dual specificity testis-specific protein kinase 2"/>
    <property type="match status" value="1"/>
</dbReference>
<evidence type="ECO:0000259" key="7">
    <source>
        <dbReference type="PROSITE" id="PS50011"/>
    </source>
</evidence>
<evidence type="ECO:0000256" key="2">
    <source>
        <dbReference type="ARBA" id="ARBA00022527"/>
    </source>
</evidence>
<dbReference type="PANTHER" id="PTHR46485:SF5">
    <property type="entry name" value="CENTER DIVIDER, ISOFORM A"/>
    <property type="match status" value="1"/>
</dbReference>
<dbReference type="SUPFAM" id="SSF56112">
    <property type="entry name" value="Protein kinase-like (PK-like)"/>
    <property type="match status" value="1"/>
</dbReference>
<proteinExistence type="inferred from homology"/>
<sequence length="177" mass="20129">NVLIRRGEDKLTAVIGDFGLAAKIPDPLNENEKLSIVGSPYWMAPECLRGERYFEKADVFSYGIVLCEMIARIPADPDILPRTQTFGLDYVAFSEMVGDCPLDFLQLTFTCCQMDVKKRPSFQELIEPLNEIETHAMNIDQERKEQLFIDTDQITVEDFSENGNLLMLSSTYLSFAK</sequence>
<dbReference type="GO" id="GO:0030036">
    <property type="term" value="P:actin cytoskeleton organization"/>
    <property type="evidence" value="ECO:0007669"/>
    <property type="project" value="TreeGrafter"/>
</dbReference>
<gene>
    <name evidence="9" type="primary">LOC106150376</name>
</gene>
<dbReference type="InParanoid" id="A0A1S3H092"/>
<name>A0A1S3H092_LINAN</name>
<evidence type="ECO:0000256" key="3">
    <source>
        <dbReference type="ARBA" id="ARBA00022679"/>
    </source>
</evidence>
<feature type="non-terminal residue" evidence="9">
    <location>
        <position position="1"/>
    </location>
</feature>
<evidence type="ECO:0000313" key="9">
    <source>
        <dbReference type="RefSeq" id="XP_013378584.1"/>
    </source>
</evidence>
<dbReference type="InterPro" id="IPR000719">
    <property type="entry name" value="Prot_kinase_dom"/>
</dbReference>
<keyword evidence="8" id="KW-1185">Reference proteome</keyword>
<reference evidence="9" key="1">
    <citation type="submission" date="2025-08" db="UniProtKB">
        <authorList>
            <consortium name="RefSeq"/>
        </authorList>
    </citation>
    <scope>IDENTIFICATION</scope>
    <source>
        <tissue evidence="9">Gonads</tissue>
    </source>
</reference>
<keyword evidence="6" id="KW-0067">ATP-binding</keyword>
<dbReference type="GO" id="GO:0005737">
    <property type="term" value="C:cytoplasm"/>
    <property type="evidence" value="ECO:0007669"/>
    <property type="project" value="TreeGrafter"/>
</dbReference>
<keyword evidence="4" id="KW-0547">Nucleotide-binding</keyword>
<evidence type="ECO:0000256" key="6">
    <source>
        <dbReference type="ARBA" id="ARBA00022840"/>
    </source>
</evidence>
<dbReference type="AlphaFoldDB" id="A0A1S3H092"/>
<evidence type="ECO:0000256" key="4">
    <source>
        <dbReference type="ARBA" id="ARBA00022741"/>
    </source>
</evidence>
<dbReference type="Pfam" id="PF07714">
    <property type="entry name" value="PK_Tyr_Ser-Thr"/>
    <property type="match status" value="1"/>
</dbReference>
<feature type="domain" description="Protein kinase" evidence="7">
    <location>
        <begin position="1"/>
        <end position="138"/>
    </location>
</feature>
<dbReference type="GO" id="GO:0005634">
    <property type="term" value="C:nucleus"/>
    <property type="evidence" value="ECO:0007669"/>
    <property type="project" value="TreeGrafter"/>
</dbReference>
<evidence type="ECO:0000256" key="1">
    <source>
        <dbReference type="ARBA" id="ARBA00005843"/>
    </source>
</evidence>
<organism evidence="8 9">
    <name type="scientific">Lingula anatina</name>
    <name type="common">Brachiopod</name>
    <name type="synonym">Lingula unguis</name>
    <dbReference type="NCBI Taxonomy" id="7574"/>
    <lineage>
        <taxon>Eukaryota</taxon>
        <taxon>Metazoa</taxon>
        <taxon>Spiralia</taxon>
        <taxon>Lophotrochozoa</taxon>
        <taxon>Brachiopoda</taxon>
        <taxon>Linguliformea</taxon>
        <taxon>Lingulata</taxon>
        <taxon>Lingulida</taxon>
        <taxon>Linguloidea</taxon>
        <taxon>Lingulidae</taxon>
        <taxon>Lingula</taxon>
    </lineage>
</organism>
<keyword evidence="2" id="KW-0723">Serine/threonine-protein kinase</keyword>
<dbReference type="GeneID" id="106150376"/>
<comment type="similarity">
    <text evidence="1">Belongs to the protein kinase superfamily. TKL Ser/Thr protein kinase family.</text>
</comment>